<dbReference type="Pfam" id="PF05182">
    <property type="entry name" value="Fip1"/>
    <property type="match status" value="1"/>
</dbReference>
<evidence type="ECO:0000313" key="8">
    <source>
        <dbReference type="Proteomes" id="UP001058974"/>
    </source>
</evidence>
<dbReference type="InterPro" id="IPR007854">
    <property type="entry name" value="Fip1_dom"/>
</dbReference>
<evidence type="ECO:0000313" key="7">
    <source>
        <dbReference type="EMBL" id="KAI5415604.1"/>
    </source>
</evidence>
<accession>A0A9D4X6P6</accession>
<comment type="subcellular location">
    <subcellularLocation>
        <location evidence="1">Nucleus</location>
    </subcellularLocation>
</comment>
<reference evidence="7 8" key="1">
    <citation type="journal article" date="2022" name="Nat. Genet.">
        <title>Improved pea reference genome and pan-genome highlight genomic features and evolutionary characteristics.</title>
        <authorList>
            <person name="Yang T."/>
            <person name="Liu R."/>
            <person name="Luo Y."/>
            <person name="Hu S."/>
            <person name="Wang D."/>
            <person name="Wang C."/>
            <person name="Pandey M.K."/>
            <person name="Ge S."/>
            <person name="Xu Q."/>
            <person name="Li N."/>
            <person name="Li G."/>
            <person name="Huang Y."/>
            <person name="Saxena R.K."/>
            <person name="Ji Y."/>
            <person name="Li M."/>
            <person name="Yan X."/>
            <person name="He Y."/>
            <person name="Liu Y."/>
            <person name="Wang X."/>
            <person name="Xiang C."/>
            <person name="Varshney R.K."/>
            <person name="Ding H."/>
            <person name="Gao S."/>
            <person name="Zong X."/>
        </authorList>
    </citation>
    <scope>NUCLEOTIDE SEQUENCE [LARGE SCALE GENOMIC DNA]</scope>
    <source>
        <strain evidence="7 8">cv. Zhongwan 6</strain>
    </source>
</reference>
<comment type="caution">
    <text evidence="7">The sequence shown here is derived from an EMBL/GenBank/DDBJ whole genome shotgun (WGS) entry which is preliminary data.</text>
</comment>
<dbReference type="Proteomes" id="UP001058974">
    <property type="component" value="Chromosome 4"/>
</dbReference>
<sequence>MENGFADDDFGELYADLQLPPIPPPPPPQQQRDNDDCGDASDAAAVANDDYTGTDSDDGLDIVLNDDDCRGCDEDVHGGLDNNGGGEGFEQSKIGSEFVASDGVKSGYGSRFFRSKFMKTQGSMFVNNVKAGNCSSFTQGRGDNIQNRTSSTRYFDGSFLPWHWKTYDVTIDKFEEKPWRLPGADITDYFNFGFDENTWKQYCLSMASTQERFDQPVSESLQSRSSKCEVPKGRAIQVEDSVVERQPSIHARRPRDIDSDVVIQEKIETKAILPVEVMFYLMSG</sequence>
<keyword evidence="8" id="KW-1185">Reference proteome</keyword>
<evidence type="ECO:0000256" key="3">
    <source>
        <dbReference type="ARBA" id="ARBA00022664"/>
    </source>
</evidence>
<organism evidence="7 8">
    <name type="scientific">Pisum sativum</name>
    <name type="common">Garden pea</name>
    <name type="synonym">Lathyrus oleraceus</name>
    <dbReference type="NCBI Taxonomy" id="3888"/>
    <lineage>
        <taxon>Eukaryota</taxon>
        <taxon>Viridiplantae</taxon>
        <taxon>Streptophyta</taxon>
        <taxon>Embryophyta</taxon>
        <taxon>Tracheophyta</taxon>
        <taxon>Spermatophyta</taxon>
        <taxon>Magnoliopsida</taxon>
        <taxon>eudicotyledons</taxon>
        <taxon>Gunneridae</taxon>
        <taxon>Pentapetalae</taxon>
        <taxon>rosids</taxon>
        <taxon>fabids</taxon>
        <taxon>Fabales</taxon>
        <taxon>Fabaceae</taxon>
        <taxon>Papilionoideae</taxon>
        <taxon>50 kb inversion clade</taxon>
        <taxon>NPAAA clade</taxon>
        <taxon>Hologalegina</taxon>
        <taxon>IRL clade</taxon>
        <taxon>Fabeae</taxon>
        <taxon>Lathyrus</taxon>
    </lineage>
</organism>
<name>A0A9D4X6P6_PEA</name>
<feature type="compositionally biased region" description="Acidic residues" evidence="5">
    <location>
        <begin position="1"/>
        <end position="11"/>
    </location>
</feature>
<dbReference type="Gramene" id="Psat04G0086200-T2">
    <property type="protein sequence ID" value="KAI5415604.1"/>
    <property type="gene ID" value="KIW84_040862"/>
</dbReference>
<feature type="domain" description="Pre-mRNA polyadenylation factor Fip1" evidence="6">
    <location>
        <begin position="168"/>
        <end position="206"/>
    </location>
</feature>
<dbReference type="PANTHER" id="PTHR36884">
    <property type="entry name" value="FIP1[III]-LIKE PROTEIN"/>
    <property type="match status" value="1"/>
</dbReference>
<dbReference type="InterPro" id="IPR044976">
    <property type="entry name" value="FIPS5/FIPS3-like"/>
</dbReference>
<dbReference type="GO" id="GO:0006397">
    <property type="term" value="P:mRNA processing"/>
    <property type="evidence" value="ECO:0007669"/>
    <property type="project" value="UniProtKB-KW"/>
</dbReference>
<evidence type="ECO:0000256" key="2">
    <source>
        <dbReference type="ARBA" id="ARBA00007459"/>
    </source>
</evidence>
<comment type="similarity">
    <text evidence="2">Belongs to the FIP1 family.</text>
</comment>
<dbReference type="GO" id="GO:0005634">
    <property type="term" value="C:nucleus"/>
    <property type="evidence" value="ECO:0007669"/>
    <property type="project" value="UniProtKB-SubCell"/>
</dbReference>
<dbReference type="AlphaFoldDB" id="A0A9D4X6P6"/>
<keyword evidence="3" id="KW-0507">mRNA processing</keyword>
<evidence type="ECO:0000259" key="6">
    <source>
        <dbReference type="Pfam" id="PF05182"/>
    </source>
</evidence>
<protein>
    <recommendedName>
        <fullName evidence="6">Pre-mRNA polyadenylation factor Fip1 domain-containing protein</fullName>
    </recommendedName>
</protein>
<gene>
    <name evidence="7" type="ORF">KIW84_040862</name>
</gene>
<dbReference type="PANTHER" id="PTHR36884:SF4">
    <property type="entry name" value="FIP1[III]-LIKE PROTEIN"/>
    <property type="match status" value="1"/>
</dbReference>
<feature type="region of interest" description="Disordered" evidence="5">
    <location>
        <begin position="1"/>
        <end position="59"/>
    </location>
</feature>
<proteinExistence type="inferred from homology"/>
<feature type="compositionally biased region" description="Pro residues" evidence="5">
    <location>
        <begin position="20"/>
        <end position="29"/>
    </location>
</feature>
<keyword evidence="4" id="KW-0539">Nucleus</keyword>
<evidence type="ECO:0000256" key="4">
    <source>
        <dbReference type="ARBA" id="ARBA00023242"/>
    </source>
</evidence>
<dbReference type="EMBL" id="JAMSHJ010000004">
    <property type="protein sequence ID" value="KAI5415604.1"/>
    <property type="molecule type" value="Genomic_DNA"/>
</dbReference>
<evidence type="ECO:0000256" key="5">
    <source>
        <dbReference type="SAM" id="MobiDB-lite"/>
    </source>
</evidence>
<evidence type="ECO:0000256" key="1">
    <source>
        <dbReference type="ARBA" id="ARBA00004123"/>
    </source>
</evidence>
<feature type="compositionally biased region" description="Low complexity" evidence="5">
    <location>
        <begin position="40"/>
        <end position="50"/>
    </location>
</feature>